<dbReference type="GO" id="GO:0003677">
    <property type="term" value="F:DNA binding"/>
    <property type="evidence" value="ECO:0007669"/>
    <property type="project" value="UniProtKB-KW"/>
</dbReference>
<dbReference type="RefSeq" id="WP_114659290.1">
    <property type="nucleotide sequence ID" value="NZ_CP031194.1"/>
</dbReference>
<feature type="domain" description="HTH hxlR-type" evidence="4">
    <location>
        <begin position="9"/>
        <end position="105"/>
    </location>
</feature>
<evidence type="ECO:0000256" key="2">
    <source>
        <dbReference type="ARBA" id="ARBA00023125"/>
    </source>
</evidence>
<evidence type="ECO:0000313" key="5">
    <source>
        <dbReference type="EMBL" id="AXG77925.1"/>
    </source>
</evidence>
<dbReference type="PANTHER" id="PTHR33204:SF18">
    <property type="entry name" value="TRANSCRIPTIONAL REGULATORY PROTEIN"/>
    <property type="match status" value="1"/>
</dbReference>
<dbReference type="PANTHER" id="PTHR33204">
    <property type="entry name" value="TRANSCRIPTIONAL REGULATOR, MARR FAMILY"/>
    <property type="match status" value="1"/>
</dbReference>
<reference evidence="6" key="1">
    <citation type="submission" date="2018-07" db="EMBL/GenBank/DDBJ databases">
        <authorList>
            <person name="Zhao J."/>
        </authorList>
    </citation>
    <scope>NUCLEOTIDE SEQUENCE [LARGE SCALE GENOMIC DNA]</scope>
    <source>
        <strain evidence="6">GSSD-12</strain>
    </source>
</reference>
<evidence type="ECO:0000256" key="3">
    <source>
        <dbReference type="ARBA" id="ARBA00023163"/>
    </source>
</evidence>
<dbReference type="PROSITE" id="PS51118">
    <property type="entry name" value="HTH_HXLR"/>
    <property type="match status" value="1"/>
</dbReference>
<keyword evidence="6" id="KW-1185">Reference proteome</keyword>
<dbReference type="InterPro" id="IPR036390">
    <property type="entry name" value="WH_DNA-bd_sf"/>
</dbReference>
<keyword evidence="3" id="KW-0804">Transcription</keyword>
<proteinExistence type="predicted"/>
<gene>
    <name evidence="5" type="ORF">DVK44_09680</name>
</gene>
<dbReference type="SUPFAM" id="SSF46785">
    <property type="entry name" value="Winged helix' DNA-binding domain"/>
    <property type="match status" value="1"/>
</dbReference>
<dbReference type="InterPro" id="IPR002577">
    <property type="entry name" value="HTH_HxlR"/>
</dbReference>
<evidence type="ECO:0000259" key="4">
    <source>
        <dbReference type="PROSITE" id="PS51118"/>
    </source>
</evidence>
<dbReference type="EMBL" id="CP031194">
    <property type="protein sequence ID" value="AXG77925.1"/>
    <property type="molecule type" value="Genomic_DNA"/>
</dbReference>
<name>A0A345HMK1_9ACTN</name>
<dbReference type="KEGG" id="spad:DVK44_09680"/>
<sequence>MTQARIHDCPLARTAGVIDQWWTLEILHEVLDGHTRFASIRRHLGTPADVLTERIAVLTARGLLETDDTAGPGDPAYRPTGLGRSLRPLLLVMAAFGNHRLAPEDRSVIVVDEETGVAVEPVVVDRLTGRRLDTTGYVFARGPRAGEQVMARYPEVPARRNRPT</sequence>
<keyword evidence="1" id="KW-0805">Transcription regulation</keyword>
<dbReference type="Pfam" id="PF01638">
    <property type="entry name" value="HxlR"/>
    <property type="match status" value="1"/>
</dbReference>
<keyword evidence="2" id="KW-0238">DNA-binding</keyword>
<dbReference type="AlphaFoldDB" id="A0A345HMK1"/>
<organism evidence="5 6">
    <name type="scientific">Streptomyces paludis</name>
    <dbReference type="NCBI Taxonomy" id="2282738"/>
    <lineage>
        <taxon>Bacteria</taxon>
        <taxon>Bacillati</taxon>
        <taxon>Actinomycetota</taxon>
        <taxon>Actinomycetes</taxon>
        <taxon>Kitasatosporales</taxon>
        <taxon>Streptomycetaceae</taxon>
        <taxon>Streptomyces</taxon>
    </lineage>
</organism>
<protein>
    <submittedName>
        <fullName evidence="5">Transcriptional regulator</fullName>
    </submittedName>
</protein>
<dbReference type="OrthoDB" id="9792527at2"/>
<evidence type="ECO:0000256" key="1">
    <source>
        <dbReference type="ARBA" id="ARBA00023015"/>
    </source>
</evidence>
<dbReference type="Proteomes" id="UP000253868">
    <property type="component" value="Chromosome"/>
</dbReference>
<dbReference type="InterPro" id="IPR036388">
    <property type="entry name" value="WH-like_DNA-bd_sf"/>
</dbReference>
<accession>A0A345HMK1</accession>
<dbReference type="Gene3D" id="1.10.10.10">
    <property type="entry name" value="Winged helix-like DNA-binding domain superfamily/Winged helix DNA-binding domain"/>
    <property type="match status" value="1"/>
</dbReference>
<evidence type="ECO:0000313" key="6">
    <source>
        <dbReference type="Proteomes" id="UP000253868"/>
    </source>
</evidence>